<evidence type="ECO:0000313" key="2">
    <source>
        <dbReference type="Proteomes" id="UP000830671"/>
    </source>
</evidence>
<dbReference type="AlphaFoldDB" id="A0A9Q8T3Q3"/>
<name>A0A9Q8T3Q3_9PEZI</name>
<dbReference type="Proteomes" id="UP000830671">
    <property type="component" value="Chromosome 7"/>
</dbReference>
<organism evidence="1 2">
    <name type="scientific">Colletotrichum lupini</name>
    <dbReference type="NCBI Taxonomy" id="145971"/>
    <lineage>
        <taxon>Eukaryota</taxon>
        <taxon>Fungi</taxon>
        <taxon>Dikarya</taxon>
        <taxon>Ascomycota</taxon>
        <taxon>Pezizomycotina</taxon>
        <taxon>Sordariomycetes</taxon>
        <taxon>Hypocreomycetidae</taxon>
        <taxon>Glomerellales</taxon>
        <taxon>Glomerellaceae</taxon>
        <taxon>Colletotrichum</taxon>
        <taxon>Colletotrichum acutatum species complex</taxon>
    </lineage>
</organism>
<accession>A0A9Q8T3Q3</accession>
<dbReference type="KEGG" id="clup:CLUP02_14082"/>
<keyword evidence="2" id="KW-1185">Reference proteome</keyword>
<dbReference type="GeneID" id="73348025"/>
<proteinExistence type="predicted"/>
<sequence>MAHPPHNLLPTRGHFFCGLAISATFFKIPSGCQNSPPPWPRGRRRSPAIMSGFLRKYRRSVPIYQLGTTLQTAVHI</sequence>
<gene>
    <name evidence="1" type="ORF">CLUP02_14082</name>
</gene>
<protein>
    <submittedName>
        <fullName evidence="1">Uncharacterized protein</fullName>
    </submittedName>
</protein>
<evidence type="ECO:0000313" key="1">
    <source>
        <dbReference type="EMBL" id="UQC88557.1"/>
    </source>
</evidence>
<dbReference type="EMBL" id="CP019479">
    <property type="protein sequence ID" value="UQC88557.1"/>
    <property type="molecule type" value="Genomic_DNA"/>
</dbReference>
<reference evidence="1" key="1">
    <citation type="journal article" date="2021" name="Mol. Plant Microbe Interact.">
        <title>Complete Genome Sequence of the Plant-Pathogenic Fungus Colletotrichum lupini.</title>
        <authorList>
            <person name="Baroncelli R."/>
            <person name="Pensec F."/>
            <person name="Da Lio D."/>
            <person name="Boufleur T."/>
            <person name="Vicente I."/>
            <person name="Sarrocco S."/>
            <person name="Picot A."/>
            <person name="Baraldi E."/>
            <person name="Sukno S."/>
            <person name="Thon M."/>
            <person name="Le Floch G."/>
        </authorList>
    </citation>
    <scope>NUCLEOTIDE SEQUENCE</scope>
    <source>
        <strain evidence="1">IMI 504893</strain>
    </source>
</reference>
<dbReference type="RefSeq" id="XP_049150161.1">
    <property type="nucleotide sequence ID" value="XM_049293015.1"/>
</dbReference>